<dbReference type="InterPro" id="IPR011123">
    <property type="entry name" value="Y_Y_Y"/>
</dbReference>
<feature type="modified residue" description="4-aspartylphosphate" evidence="6">
    <location>
        <position position="1138"/>
    </location>
</feature>
<comment type="catalytic activity">
    <reaction evidence="1">
        <text>ATP + protein L-histidine = ADP + protein N-phospho-L-histidine.</text>
        <dbReference type="EC" id="2.7.13.3"/>
    </reaction>
</comment>
<dbReference type="SUPFAM" id="SSF63829">
    <property type="entry name" value="Calcium-dependent phosphotriesterase"/>
    <property type="match status" value="1"/>
</dbReference>
<dbReference type="Gene3D" id="1.10.287.130">
    <property type="match status" value="1"/>
</dbReference>
<comment type="caution">
    <text evidence="10">The sequence shown here is derived from an EMBL/GenBank/DDBJ whole genome shotgun (WGS) entry which is preliminary data.</text>
</comment>
<evidence type="ECO:0000256" key="6">
    <source>
        <dbReference type="PROSITE-ProRule" id="PRU00169"/>
    </source>
</evidence>
<dbReference type="Pfam" id="PF07495">
    <property type="entry name" value="Y_Y_Y"/>
    <property type="match status" value="1"/>
</dbReference>
<gene>
    <name evidence="10" type="ORF">ACFSKL_10430</name>
</gene>
<dbReference type="Proteomes" id="UP001597361">
    <property type="component" value="Unassembled WGS sequence"/>
</dbReference>
<dbReference type="InterPro" id="IPR011006">
    <property type="entry name" value="CheY-like_superfamily"/>
</dbReference>
<dbReference type="PANTHER" id="PTHR43547:SF2">
    <property type="entry name" value="HYBRID SIGNAL TRANSDUCTION HISTIDINE KINASE C"/>
    <property type="match status" value="1"/>
</dbReference>
<dbReference type="Pfam" id="PF00512">
    <property type="entry name" value="HisKA"/>
    <property type="match status" value="1"/>
</dbReference>
<dbReference type="SUPFAM" id="SSF52172">
    <property type="entry name" value="CheY-like"/>
    <property type="match status" value="1"/>
</dbReference>
<keyword evidence="11" id="KW-1185">Reference proteome</keyword>
<dbReference type="InterPro" id="IPR009057">
    <property type="entry name" value="Homeodomain-like_sf"/>
</dbReference>
<dbReference type="CDD" id="cd00075">
    <property type="entry name" value="HATPase"/>
    <property type="match status" value="1"/>
</dbReference>
<dbReference type="InterPro" id="IPR013783">
    <property type="entry name" value="Ig-like_fold"/>
</dbReference>
<dbReference type="InterPro" id="IPR036890">
    <property type="entry name" value="HATPase_C_sf"/>
</dbReference>
<dbReference type="EC" id="2.7.13.3" evidence="2"/>
<sequence>MQRHIKFLFFLISITGLYAQGDNTILNNQGFSVKYLGIESGLSNNAVTALYQDERGFMWIGTYDGLNRYDGYDFQVFRNFPRDSSTLINNRIVSIYGRENEIWVGTKRGLSVYDVLTGQFESRFLKIPSGNAEKILYDINKIGGNSKEIWLATAGKGLLEEDQNGIFQQIPLIHENTMLYDFHAQSFDLDSKGNIWCFVQGIGIVSNDKGNKNLKLRFDQVLSANTVIIDDQDILWVGSDYGLLKYNTISGANQWYSLEHTLGKITDLMFVKELNQVWAGIDARGVVCLDIQNDSFSYIQQGSAVDISSNAVFSLLTDRSGSKWMGTLRGGINILDYVPAQFKTVSKENSQYRQLNSNFILSFCENSQNEIWIGTDGGGASLWNTEKNTFRNFVFDAQNPNSIPNDFVSAIHKNHQGVWFATYGGGIALYDEKTEKFKSYPLSNNILHKNVWFLFEDHQQNLWAASPDGEGLYQYQAEEDYFKFIDAGIYGIISMNQDEEGDFWIGTFDHLVKLDLSGHLHQVIPIGYPVRDILMVENGELLIGTEGGGLRLIDKGTFQQKVFLEEDGLPNNSVLKIVKDETGNYWFSTYNGIGKFDLQTKRITSYFESDGLQSNQFNYNAGMKLSDGSILLGGIKGFNIIHPQANYPEVQFPPLHISNLSINNIPVSELTKNTIFAHKELKLPYEQSMLTFDFVALEYAHGDKISYAYMMEGWDKEWIQSRNTRVANYSRLPEGKYIFHVRSTNENGVWNPEAYSLPITILPPWYRSWWAYSGYGMLILGLLTLFVFYQRKQSYLKYQIALSQLEVKNEHELHEKKLNFFTNISHELRAPLTLIINPLKDLLYGNKKSLDPGEIEEVYRNGKRLLGLVDQLLLFRKVQNEVGSLRIVKLELVAMIKEVFACFIYHAKNQNIDYRFQTDIEETFIYADRKLVETALFNLISNAIKYAPKENGLVEVLLSENDDQVKISVSDNGKGIDERERSKVFELFYQASEKSNGFGIGLYLVKHIMDQHGGKIELVAEDNQLTCFELGFLKGRAHIQNELVHEELDEYVVFPDDWFQKQDEGEKEKELENEELSSYLDSDLLKKQQKILVVDDNPQLLNYIQKILKDTYQITAVDNLKAAYKSLESDPPDLIISDVVLGEENGIDFCKELKMNQSYKHIPIILLTASASESIKLKGVEVGADDYITKPFDRRYLLARIHGILKRQQTIQQYLLHEVTNKPFEQKISKDDKEFLDKAIDYIEEQLGNEAFNVTMLGKHLGMSHSPLFKKIKHLTGKNIKELISFVRLRKVATLLLTSNMQVNQAVLQVGLHDLKHFRQQFLQQYGMTPSEFQKRYKDALSEKQFILNQDVWK</sequence>
<dbReference type="Pfam" id="PF07494">
    <property type="entry name" value="Reg_prop"/>
    <property type="match status" value="3"/>
</dbReference>
<dbReference type="CDD" id="cd00082">
    <property type="entry name" value="HisKA"/>
    <property type="match status" value="1"/>
</dbReference>
<dbReference type="Gene3D" id="1.10.10.60">
    <property type="entry name" value="Homeodomain-like"/>
    <property type="match status" value="1"/>
</dbReference>
<evidence type="ECO:0000313" key="10">
    <source>
        <dbReference type="EMBL" id="MFD2035210.1"/>
    </source>
</evidence>
<dbReference type="Gene3D" id="2.130.10.10">
    <property type="entry name" value="YVTN repeat-like/Quinoprotein amine dehydrogenase"/>
    <property type="match status" value="2"/>
</dbReference>
<dbReference type="InterPro" id="IPR005467">
    <property type="entry name" value="His_kinase_dom"/>
</dbReference>
<dbReference type="Pfam" id="PF12833">
    <property type="entry name" value="HTH_18"/>
    <property type="match status" value="1"/>
</dbReference>
<proteinExistence type="predicted"/>
<dbReference type="Gene3D" id="2.60.40.10">
    <property type="entry name" value="Immunoglobulins"/>
    <property type="match status" value="1"/>
</dbReference>
<dbReference type="SUPFAM" id="SSF47384">
    <property type="entry name" value="Homodimeric domain of signal transducing histidine kinase"/>
    <property type="match status" value="1"/>
</dbReference>
<keyword evidence="3 6" id="KW-0597">Phosphoprotein</keyword>
<organism evidence="10 11">
    <name type="scientific">Belliella marina</name>
    <dbReference type="NCBI Taxonomy" id="1644146"/>
    <lineage>
        <taxon>Bacteria</taxon>
        <taxon>Pseudomonadati</taxon>
        <taxon>Bacteroidota</taxon>
        <taxon>Cytophagia</taxon>
        <taxon>Cytophagales</taxon>
        <taxon>Cyclobacteriaceae</taxon>
        <taxon>Belliella</taxon>
    </lineage>
</organism>
<protein>
    <recommendedName>
        <fullName evidence="2">histidine kinase</fullName>
        <ecNumber evidence="2">2.7.13.3</ecNumber>
    </recommendedName>
</protein>
<dbReference type="SUPFAM" id="SSF50998">
    <property type="entry name" value="Quinoprotein alcohol dehydrogenase-like"/>
    <property type="match status" value="1"/>
</dbReference>
<dbReference type="InterPro" id="IPR015943">
    <property type="entry name" value="WD40/YVTN_repeat-like_dom_sf"/>
</dbReference>
<dbReference type="RefSeq" id="WP_376886010.1">
    <property type="nucleotide sequence ID" value="NZ_JBHUHR010000027.1"/>
</dbReference>
<evidence type="ECO:0000256" key="2">
    <source>
        <dbReference type="ARBA" id="ARBA00012438"/>
    </source>
</evidence>
<dbReference type="EMBL" id="JBHUHR010000027">
    <property type="protein sequence ID" value="MFD2035210.1"/>
    <property type="molecule type" value="Genomic_DNA"/>
</dbReference>
<dbReference type="Gene3D" id="3.30.565.10">
    <property type="entry name" value="Histidine kinase-like ATPase, C-terminal domain"/>
    <property type="match status" value="1"/>
</dbReference>
<evidence type="ECO:0000259" key="7">
    <source>
        <dbReference type="PROSITE" id="PS01124"/>
    </source>
</evidence>
<dbReference type="InterPro" id="IPR018060">
    <property type="entry name" value="HTH_AraC"/>
</dbReference>
<dbReference type="Gene3D" id="3.40.50.2300">
    <property type="match status" value="1"/>
</dbReference>
<dbReference type="InterPro" id="IPR036097">
    <property type="entry name" value="HisK_dim/P_sf"/>
</dbReference>
<evidence type="ECO:0000256" key="5">
    <source>
        <dbReference type="ARBA" id="ARBA00023163"/>
    </source>
</evidence>
<evidence type="ECO:0000256" key="4">
    <source>
        <dbReference type="ARBA" id="ARBA00023015"/>
    </source>
</evidence>
<dbReference type="SMART" id="SM00342">
    <property type="entry name" value="HTH_ARAC"/>
    <property type="match status" value="1"/>
</dbReference>
<accession>A0ABW4VNV6</accession>
<evidence type="ECO:0000259" key="9">
    <source>
        <dbReference type="PROSITE" id="PS50110"/>
    </source>
</evidence>
<dbReference type="SUPFAM" id="SSF46689">
    <property type="entry name" value="Homeodomain-like"/>
    <property type="match status" value="1"/>
</dbReference>
<feature type="domain" description="Response regulatory" evidence="9">
    <location>
        <begin position="1090"/>
        <end position="1205"/>
    </location>
</feature>
<dbReference type="PRINTS" id="PR00344">
    <property type="entry name" value="BCTRLSENSOR"/>
</dbReference>
<reference evidence="11" key="1">
    <citation type="journal article" date="2019" name="Int. J. Syst. Evol. Microbiol.">
        <title>The Global Catalogue of Microorganisms (GCM) 10K type strain sequencing project: providing services to taxonomists for standard genome sequencing and annotation.</title>
        <authorList>
            <consortium name="The Broad Institute Genomics Platform"/>
            <consortium name="The Broad Institute Genome Sequencing Center for Infectious Disease"/>
            <person name="Wu L."/>
            <person name="Ma J."/>
        </authorList>
    </citation>
    <scope>NUCLEOTIDE SEQUENCE [LARGE SCALE GENOMIC DNA]</scope>
    <source>
        <strain evidence="11">CGMCC 1.15180</strain>
    </source>
</reference>
<dbReference type="InterPro" id="IPR011110">
    <property type="entry name" value="Reg_prop"/>
</dbReference>
<dbReference type="SMART" id="SM00388">
    <property type="entry name" value="HisKA"/>
    <property type="match status" value="1"/>
</dbReference>
<dbReference type="PROSITE" id="PS50110">
    <property type="entry name" value="RESPONSE_REGULATORY"/>
    <property type="match status" value="1"/>
</dbReference>
<dbReference type="PROSITE" id="PS01124">
    <property type="entry name" value="HTH_ARAC_FAMILY_2"/>
    <property type="match status" value="1"/>
</dbReference>
<dbReference type="SMART" id="SM00448">
    <property type="entry name" value="REC"/>
    <property type="match status" value="1"/>
</dbReference>
<keyword evidence="4" id="KW-0805">Transcription regulation</keyword>
<name>A0ABW4VNV6_9BACT</name>
<dbReference type="InterPro" id="IPR011047">
    <property type="entry name" value="Quinoprotein_ADH-like_sf"/>
</dbReference>
<evidence type="ECO:0000256" key="3">
    <source>
        <dbReference type="ARBA" id="ARBA00022553"/>
    </source>
</evidence>
<keyword evidence="5" id="KW-0804">Transcription</keyword>
<dbReference type="InterPro" id="IPR003661">
    <property type="entry name" value="HisK_dim/P_dom"/>
</dbReference>
<feature type="domain" description="HTH araC/xylS-type" evidence="7">
    <location>
        <begin position="1237"/>
        <end position="1336"/>
    </location>
</feature>
<dbReference type="SMART" id="SM00387">
    <property type="entry name" value="HATPase_c"/>
    <property type="match status" value="1"/>
</dbReference>
<dbReference type="Pfam" id="PF02518">
    <property type="entry name" value="HATPase_c"/>
    <property type="match status" value="1"/>
</dbReference>
<dbReference type="PROSITE" id="PS50109">
    <property type="entry name" value="HIS_KIN"/>
    <property type="match status" value="1"/>
</dbReference>
<dbReference type="InterPro" id="IPR004358">
    <property type="entry name" value="Sig_transdc_His_kin-like_C"/>
</dbReference>
<evidence type="ECO:0000259" key="8">
    <source>
        <dbReference type="PROSITE" id="PS50109"/>
    </source>
</evidence>
<dbReference type="Pfam" id="PF00072">
    <property type="entry name" value="Response_reg"/>
    <property type="match status" value="1"/>
</dbReference>
<evidence type="ECO:0000313" key="11">
    <source>
        <dbReference type="Proteomes" id="UP001597361"/>
    </source>
</evidence>
<feature type="domain" description="Histidine kinase" evidence="8">
    <location>
        <begin position="823"/>
        <end position="1036"/>
    </location>
</feature>
<dbReference type="InterPro" id="IPR003594">
    <property type="entry name" value="HATPase_dom"/>
</dbReference>
<dbReference type="InterPro" id="IPR001789">
    <property type="entry name" value="Sig_transdc_resp-reg_receiver"/>
</dbReference>
<dbReference type="SUPFAM" id="SSF55874">
    <property type="entry name" value="ATPase domain of HSP90 chaperone/DNA topoisomerase II/histidine kinase"/>
    <property type="match status" value="1"/>
</dbReference>
<dbReference type="PANTHER" id="PTHR43547">
    <property type="entry name" value="TWO-COMPONENT HISTIDINE KINASE"/>
    <property type="match status" value="1"/>
</dbReference>
<evidence type="ECO:0000256" key="1">
    <source>
        <dbReference type="ARBA" id="ARBA00000085"/>
    </source>
</evidence>